<dbReference type="EnsemblMetazoa" id="Aqu2.1.19508_001">
    <property type="protein sequence ID" value="Aqu2.1.19508_001"/>
    <property type="gene ID" value="Aqu2.1.19508"/>
</dbReference>
<name>A0A1X7TW10_AMPQE</name>
<sequence length="297" mass="34468">MAAKDESCHHFTAEEFDESLKREHHKDIKQCAMKLRRIRQNIEKSTEFGINERSILNDVMGFSVIGGLCDDIMHDLLEGALPYELKLLLQHTFNAGYMSLMQYNDRIKAFDYGYTELIDKPNKLPLRCFQENLKLRYSASEMLLLARIIPFIVGDKIPTDDMHYNCFLQLLKILQIVLSPYISEEITPYLCVLIEDHHLMFVTLYPDILEHGPLVQAWTMRDEGTLVMEGETMEEALRRHREASICGIKNHLNKLQKLLEAKRNSKKVVDARNKACFTKKLPANKEDDEPQLLGEIQ</sequence>
<protein>
    <submittedName>
        <fullName evidence="1">Uncharacterized protein</fullName>
    </submittedName>
</protein>
<accession>A0A1X7TW10</accession>
<dbReference type="InParanoid" id="A0A1X7TW10"/>
<dbReference type="AlphaFoldDB" id="A0A1X7TW10"/>
<evidence type="ECO:0000313" key="1">
    <source>
        <dbReference type="EnsemblMetazoa" id="Aqu2.1.19508_001"/>
    </source>
</evidence>
<organism evidence="1">
    <name type="scientific">Amphimedon queenslandica</name>
    <name type="common">Sponge</name>
    <dbReference type="NCBI Taxonomy" id="400682"/>
    <lineage>
        <taxon>Eukaryota</taxon>
        <taxon>Metazoa</taxon>
        <taxon>Porifera</taxon>
        <taxon>Demospongiae</taxon>
        <taxon>Heteroscleromorpha</taxon>
        <taxon>Haplosclerida</taxon>
        <taxon>Niphatidae</taxon>
        <taxon>Amphimedon</taxon>
    </lineage>
</organism>
<dbReference type="OrthoDB" id="10034966at2759"/>
<reference evidence="1" key="1">
    <citation type="submission" date="2017-05" db="UniProtKB">
        <authorList>
            <consortium name="EnsemblMetazoa"/>
        </authorList>
    </citation>
    <scope>IDENTIFICATION</scope>
</reference>
<proteinExistence type="predicted"/>